<dbReference type="GO" id="GO:0043886">
    <property type="term" value="F:structural constituent of carboxysome shell"/>
    <property type="evidence" value="ECO:0007669"/>
    <property type="project" value="UniProtKB-UniRule"/>
</dbReference>
<proteinExistence type="inferred from homology"/>
<dbReference type="PROSITE" id="PS51930">
    <property type="entry name" value="BMC_2"/>
    <property type="match status" value="1"/>
</dbReference>
<dbReference type="InterPro" id="IPR044872">
    <property type="entry name" value="CcmK/CsoS1_BMC"/>
</dbReference>
<dbReference type="InterPro" id="IPR046380">
    <property type="entry name" value="CcmK"/>
</dbReference>
<dbReference type="InterPro" id="IPR020808">
    <property type="entry name" value="Bact_microcomp_CS"/>
</dbReference>
<evidence type="ECO:0000256" key="4">
    <source>
        <dbReference type="ARBA" id="ARBA00023669"/>
    </source>
</evidence>
<dbReference type="GO" id="GO:0015979">
    <property type="term" value="P:photosynthesis"/>
    <property type="evidence" value="ECO:0007669"/>
    <property type="project" value="UniProtKB-KW"/>
</dbReference>
<comment type="function">
    <text evidence="6">One of the shell proteins of the carboxysome, a polyhedral inclusion where RuBisCO (ribulose bisphosphate carboxylase, rbcL-rbcS) is sequestered. Assembles into hexamers which make sheets that form the facets of the polyhedral carboxysome. The hexamer central pore probably regulates metabolite flux.</text>
</comment>
<reference evidence="8 9" key="1">
    <citation type="submission" date="2018-03" db="EMBL/GenBank/DDBJ databases">
        <title>The ancient ancestry and fast evolution of plastids.</title>
        <authorList>
            <person name="Moore K.R."/>
            <person name="Magnabosco C."/>
            <person name="Momper L."/>
            <person name="Gold D.A."/>
            <person name="Bosak T."/>
            <person name="Fournier G.P."/>
        </authorList>
    </citation>
    <scope>NUCLEOTIDE SEQUENCE [LARGE SCALE GENOMIC DNA]</scope>
    <source>
        <strain evidence="8 9">CCALA 037</strain>
    </source>
</reference>
<evidence type="ECO:0000259" key="7">
    <source>
        <dbReference type="PROSITE" id="PS51930"/>
    </source>
</evidence>
<dbReference type="GO" id="GO:0015977">
    <property type="term" value="P:carbon fixation"/>
    <property type="evidence" value="ECO:0007669"/>
    <property type="project" value="UniProtKB-UniRule"/>
</dbReference>
<evidence type="ECO:0000256" key="5">
    <source>
        <dbReference type="ARBA" id="ARBA00024446"/>
    </source>
</evidence>
<dbReference type="AlphaFoldDB" id="A0A2T1GA86"/>
<comment type="subunit">
    <text evidence="6">Homohexamer. Interacts with CcmN and CcmO in the carboxysome.</text>
</comment>
<dbReference type="PANTHER" id="PTHR33941:SF13">
    <property type="entry name" value="CARBOXYSOME SHELL PROTEIN CCMK4"/>
    <property type="match status" value="1"/>
</dbReference>
<evidence type="ECO:0000313" key="8">
    <source>
        <dbReference type="EMBL" id="PSB54172.1"/>
    </source>
</evidence>
<dbReference type="SMART" id="SM00877">
    <property type="entry name" value="BMC"/>
    <property type="match status" value="1"/>
</dbReference>
<dbReference type="SUPFAM" id="SSF143414">
    <property type="entry name" value="CcmK-like"/>
    <property type="match status" value="1"/>
</dbReference>
<keyword evidence="5" id="KW-1283">Bacterial microcompartment</keyword>
<dbReference type="GO" id="GO:0031470">
    <property type="term" value="C:carboxysome"/>
    <property type="evidence" value="ECO:0007669"/>
    <property type="project" value="UniProtKB-SubCell"/>
</dbReference>
<dbReference type="Pfam" id="PF00936">
    <property type="entry name" value="BMC"/>
    <property type="match status" value="1"/>
</dbReference>
<evidence type="ECO:0000256" key="3">
    <source>
        <dbReference type="ARBA" id="ARBA00023587"/>
    </source>
</evidence>
<dbReference type="HAMAP" id="MF_00854">
    <property type="entry name" value="CcmK"/>
    <property type="match status" value="1"/>
</dbReference>
<feature type="domain" description="BMC" evidence="7">
    <location>
        <begin position="10"/>
        <end position="96"/>
    </location>
</feature>
<accession>A0A2T1GA86</accession>
<dbReference type="EMBL" id="PVWO01000282">
    <property type="protein sequence ID" value="PSB54172.1"/>
    <property type="molecule type" value="Genomic_DNA"/>
</dbReference>
<dbReference type="RefSeq" id="WP_106308335.1">
    <property type="nucleotide sequence ID" value="NZ_PVWO01000282.1"/>
</dbReference>
<keyword evidence="4 6" id="KW-1282">Carboxysome</keyword>
<dbReference type="Proteomes" id="UP000238937">
    <property type="component" value="Unassembled WGS sequence"/>
</dbReference>
<keyword evidence="1 6" id="KW-0602">Photosynthesis</keyword>
<gene>
    <name evidence="6" type="primary">ccmK</name>
    <name evidence="8" type="ORF">C7B77_18980</name>
</gene>
<comment type="subcellular location">
    <subcellularLocation>
        <location evidence="3 6">Carboxysome</location>
    </subcellularLocation>
</comment>
<keyword evidence="9" id="KW-1185">Reference proteome</keyword>
<dbReference type="Gene3D" id="3.30.70.1710">
    <property type="match status" value="1"/>
</dbReference>
<dbReference type="PANTHER" id="PTHR33941">
    <property type="entry name" value="PROPANEDIOL UTILIZATION PROTEIN PDUA"/>
    <property type="match status" value="1"/>
</dbReference>
<evidence type="ECO:0000256" key="1">
    <source>
        <dbReference type="ARBA" id="ARBA00022531"/>
    </source>
</evidence>
<protein>
    <recommendedName>
        <fullName evidence="6">Carboxysome shell protein CcmK</fullName>
    </recommendedName>
    <alternativeName>
        <fullName evidence="6">Carbon dioxide-concentrating mechanism protein CcmK</fullName>
    </alternativeName>
</protein>
<evidence type="ECO:0000256" key="2">
    <source>
        <dbReference type="ARBA" id="ARBA00023300"/>
    </source>
</evidence>
<comment type="domain">
    <text evidence="6">The tight homohexamer forms a small pore which is positively charged.</text>
</comment>
<sequence length="108" mass="11272">MADARSSAQAVGTIETDGFPPVLAAADAMVKAGNVTLVYFGLAERAEFIVAVRGTVSEVQQAVAAGVRAGEETKRGGVVSHYIIPHPTGNVDSVLPIHYTSASEDFWV</sequence>
<dbReference type="CDD" id="cd07057">
    <property type="entry name" value="BMC_CcmK"/>
    <property type="match status" value="1"/>
</dbReference>
<dbReference type="OrthoDB" id="7057533at2"/>
<comment type="caution">
    <text evidence="8">The sequence shown here is derived from an EMBL/GenBank/DDBJ whole genome shotgun (WGS) entry which is preliminary data.</text>
</comment>
<organism evidence="8 9">
    <name type="scientific">Chamaesiphon polymorphus CCALA 037</name>
    <dbReference type="NCBI Taxonomy" id="2107692"/>
    <lineage>
        <taxon>Bacteria</taxon>
        <taxon>Bacillati</taxon>
        <taxon>Cyanobacteriota</taxon>
        <taxon>Cyanophyceae</taxon>
        <taxon>Gomontiellales</taxon>
        <taxon>Chamaesiphonaceae</taxon>
        <taxon>Chamaesiphon</taxon>
    </lineage>
</organism>
<comment type="similarity">
    <text evidence="6">Belongs to the bacterial microcompartments protein family. CcmK subfamily.</text>
</comment>
<dbReference type="InterPro" id="IPR000249">
    <property type="entry name" value="BMC_dom"/>
</dbReference>
<dbReference type="PROSITE" id="PS01139">
    <property type="entry name" value="BMC_1"/>
    <property type="match status" value="1"/>
</dbReference>
<dbReference type="InterPro" id="IPR037233">
    <property type="entry name" value="CcmK-like_sf"/>
</dbReference>
<dbReference type="InterPro" id="IPR050575">
    <property type="entry name" value="BMC_shell"/>
</dbReference>
<evidence type="ECO:0000313" key="9">
    <source>
        <dbReference type="Proteomes" id="UP000238937"/>
    </source>
</evidence>
<keyword evidence="2 6" id="KW-0120">Carbon dioxide fixation</keyword>
<name>A0A2T1GA86_9CYAN</name>
<evidence type="ECO:0000256" key="6">
    <source>
        <dbReference type="HAMAP-Rule" id="MF_00854"/>
    </source>
</evidence>